<comment type="caution">
    <text evidence="1">The sequence shown here is derived from an EMBL/GenBank/DDBJ whole genome shotgun (WGS) entry which is preliminary data.</text>
</comment>
<accession>L1N984</accession>
<dbReference type="EMBL" id="AMEQ01000044">
    <property type="protein sequence ID" value="EKX99885.1"/>
    <property type="molecule type" value="Genomic_DNA"/>
</dbReference>
<dbReference type="Proteomes" id="UP000010408">
    <property type="component" value="Unassembled WGS sequence"/>
</dbReference>
<protein>
    <submittedName>
        <fullName evidence="1">Uncharacterized protein</fullName>
    </submittedName>
</protein>
<name>L1N984_9PORP</name>
<evidence type="ECO:0000313" key="2">
    <source>
        <dbReference type="Proteomes" id="UP000010408"/>
    </source>
</evidence>
<sequence length="41" mass="4565">MQKAPTEGGEDIIGHTPLDTISLRGKRIARMEELTSYHKSP</sequence>
<proteinExistence type="predicted"/>
<evidence type="ECO:0000313" key="1">
    <source>
        <dbReference type="EMBL" id="EKX99885.1"/>
    </source>
</evidence>
<organism evidence="1 2">
    <name type="scientific">Porphyromonas catoniae F0037</name>
    <dbReference type="NCBI Taxonomy" id="1127696"/>
    <lineage>
        <taxon>Bacteria</taxon>
        <taxon>Pseudomonadati</taxon>
        <taxon>Bacteroidota</taxon>
        <taxon>Bacteroidia</taxon>
        <taxon>Bacteroidales</taxon>
        <taxon>Porphyromonadaceae</taxon>
        <taxon>Porphyromonas</taxon>
    </lineage>
</organism>
<dbReference type="AlphaFoldDB" id="L1N984"/>
<dbReference type="HOGENOM" id="CLU_3274316_0_0_10"/>
<reference evidence="1 2" key="1">
    <citation type="submission" date="2012-05" db="EMBL/GenBank/DDBJ databases">
        <authorList>
            <person name="Weinstock G."/>
            <person name="Sodergren E."/>
            <person name="Lobos E.A."/>
            <person name="Fulton L."/>
            <person name="Fulton R."/>
            <person name="Courtney L."/>
            <person name="Fronick C."/>
            <person name="O'Laughlin M."/>
            <person name="Godfrey J."/>
            <person name="Wilson R.M."/>
            <person name="Miner T."/>
            <person name="Farmer C."/>
            <person name="Delehaunty K."/>
            <person name="Cordes M."/>
            <person name="Minx P."/>
            <person name="Tomlinson C."/>
            <person name="Chen J."/>
            <person name="Wollam A."/>
            <person name="Pepin K.H."/>
            <person name="Bhonagiri V."/>
            <person name="Zhang X."/>
            <person name="Suruliraj S."/>
            <person name="Warren W."/>
            <person name="Mitreva M."/>
            <person name="Mardis E.R."/>
            <person name="Wilson R.K."/>
        </authorList>
    </citation>
    <scope>NUCLEOTIDE SEQUENCE [LARGE SCALE GENOMIC DNA]</scope>
    <source>
        <strain evidence="1 2">F0037</strain>
    </source>
</reference>
<gene>
    <name evidence="1" type="ORF">HMPREF9134_01792</name>
</gene>